<evidence type="ECO:0000256" key="17">
    <source>
        <dbReference type="ARBA" id="ARBA00049244"/>
    </source>
</evidence>
<dbReference type="SUPFAM" id="SSF56672">
    <property type="entry name" value="DNA/RNA polymerases"/>
    <property type="match status" value="1"/>
</dbReference>
<dbReference type="EC" id="2.7.7.7" evidence="3"/>
<dbReference type="InterPro" id="IPR006134">
    <property type="entry name" value="DNA-dir_DNA_pol_B_multi_dom"/>
</dbReference>
<dbReference type="GO" id="GO:0003677">
    <property type="term" value="F:DNA binding"/>
    <property type="evidence" value="ECO:0007669"/>
    <property type="project" value="UniProtKB-KW"/>
</dbReference>
<evidence type="ECO:0000256" key="6">
    <source>
        <dbReference type="ARBA" id="ARBA00022695"/>
    </source>
</evidence>
<evidence type="ECO:0000256" key="3">
    <source>
        <dbReference type="ARBA" id="ARBA00012417"/>
    </source>
</evidence>
<evidence type="ECO:0000256" key="2">
    <source>
        <dbReference type="ARBA" id="ARBA00005755"/>
    </source>
</evidence>
<dbReference type="InterPro" id="IPR043502">
    <property type="entry name" value="DNA/RNA_pol_sf"/>
</dbReference>
<keyword evidence="4" id="KW-0411">Iron-sulfur</keyword>
<dbReference type="CDD" id="cd05533">
    <property type="entry name" value="POLBc_delta"/>
    <property type="match status" value="1"/>
</dbReference>
<dbReference type="GO" id="GO:0045004">
    <property type="term" value="P:DNA replication proofreading"/>
    <property type="evidence" value="ECO:0007669"/>
    <property type="project" value="TreeGrafter"/>
</dbReference>
<dbReference type="GO" id="GO:0000166">
    <property type="term" value="F:nucleotide binding"/>
    <property type="evidence" value="ECO:0007669"/>
    <property type="project" value="InterPro"/>
</dbReference>
<evidence type="ECO:0000256" key="13">
    <source>
        <dbReference type="ARBA" id="ARBA00022932"/>
    </source>
</evidence>
<keyword evidence="8" id="KW-0540">Nuclease</keyword>
<keyword evidence="15" id="KW-0539">Nucleus</keyword>
<dbReference type="Pfam" id="PF00136">
    <property type="entry name" value="DNA_pol_B"/>
    <property type="match status" value="1"/>
</dbReference>
<dbReference type="PRINTS" id="PR00106">
    <property type="entry name" value="DNAPOLB"/>
</dbReference>
<dbReference type="GO" id="GO:0043625">
    <property type="term" value="C:delta DNA polymerase complex"/>
    <property type="evidence" value="ECO:0007669"/>
    <property type="project" value="TreeGrafter"/>
</dbReference>
<keyword evidence="14" id="KW-0238">DNA-binding</keyword>
<evidence type="ECO:0000259" key="18">
    <source>
        <dbReference type="Pfam" id="PF00136"/>
    </source>
</evidence>
<dbReference type="Gene3D" id="6.10.140.1540">
    <property type="match status" value="1"/>
</dbReference>
<evidence type="ECO:0000259" key="19">
    <source>
        <dbReference type="Pfam" id="PF14260"/>
    </source>
</evidence>
<keyword evidence="7" id="KW-0235">DNA replication</keyword>
<dbReference type="InterPro" id="IPR050240">
    <property type="entry name" value="DNA_pol_type-B"/>
</dbReference>
<evidence type="ECO:0000256" key="16">
    <source>
        <dbReference type="ARBA" id="ARBA00024411"/>
    </source>
</evidence>
<dbReference type="GO" id="GO:0008296">
    <property type="term" value="F:3'-5'-DNA exonuclease activity"/>
    <property type="evidence" value="ECO:0007669"/>
    <property type="project" value="TreeGrafter"/>
</dbReference>
<dbReference type="InterPro" id="IPR023211">
    <property type="entry name" value="DNA_pol_palm_dom_sf"/>
</dbReference>
<keyword evidence="6" id="KW-0548">Nucleotidyltransferase</keyword>
<sequence>MFFVLYLNADTDYTRTPSGNVFVKKSLRKGLLPQILEDLLSARKRAKADLKNETNPFRRMVLDGRQLALKISANSVYGFTGATVGKLPCLEISQSVTAFGRQMIEQTKKTVEEMYTKEHGYVADAQVIYGDTDSVMVKFGVQTVAEAMAIGQKASVEVSKQFIEPIRLEFEKVYYPFLLINKKRYAGLYFTKPDKHDKMDCKGLETVRRDNCPLVASVLNTCLEKLLIERSADGALQFAKQVISDLLCNRVDISQLIITKELTKKGDKYAAKQAHVELAERMRKRDPGSAPRLGDRVPYVIIAGQKNAPAYTKAEDPIYVLENSVPIDTMYYLENQLAKPLSRIFEPILGDKAESLLTKGDHTRVTTKSVSKVGGLTAFTKKSFTCLGCKAVLKGKEATCQHCFPKASEIYQREIYGLTALETKYGRLWTECQRCSGSLLEEVLCTARDCPIFYMREKVRFDVKEQTELIERFGKAAW</sequence>
<dbReference type="NCBIfam" id="TIGR00592">
    <property type="entry name" value="pol2"/>
    <property type="match status" value="1"/>
</dbReference>
<dbReference type="InterPro" id="IPR017964">
    <property type="entry name" value="DNA-dir_DNA_pol_B_CS"/>
</dbReference>
<dbReference type="InterPro" id="IPR006172">
    <property type="entry name" value="DNA-dir_DNA_pol_B"/>
</dbReference>
<evidence type="ECO:0000313" key="21">
    <source>
        <dbReference type="WBParaSite" id="PSAMB.scaffold1942size26520.g15627.t1"/>
    </source>
</evidence>
<dbReference type="PROSITE" id="PS00116">
    <property type="entry name" value="DNA_POLYMERASE_B"/>
    <property type="match status" value="1"/>
</dbReference>
<comment type="catalytic activity">
    <reaction evidence="17">
        <text>DNA(n) + a 2'-deoxyribonucleoside 5'-triphosphate = DNA(n+1) + diphosphate</text>
        <dbReference type="Rhea" id="RHEA:22508"/>
        <dbReference type="Rhea" id="RHEA-COMP:17339"/>
        <dbReference type="Rhea" id="RHEA-COMP:17340"/>
        <dbReference type="ChEBI" id="CHEBI:33019"/>
        <dbReference type="ChEBI" id="CHEBI:61560"/>
        <dbReference type="ChEBI" id="CHEBI:173112"/>
        <dbReference type="EC" id="2.7.7.7"/>
    </reaction>
</comment>
<dbReference type="GO" id="GO:0051539">
    <property type="term" value="F:4 iron, 4 sulfur cluster binding"/>
    <property type="evidence" value="ECO:0007669"/>
    <property type="project" value="UniProtKB-KW"/>
</dbReference>
<evidence type="ECO:0000256" key="4">
    <source>
        <dbReference type="ARBA" id="ARBA00022485"/>
    </source>
</evidence>
<evidence type="ECO:0000256" key="12">
    <source>
        <dbReference type="ARBA" id="ARBA00022839"/>
    </source>
</evidence>
<name>A0A914VFL1_9BILA</name>
<evidence type="ECO:0000256" key="11">
    <source>
        <dbReference type="ARBA" id="ARBA00022801"/>
    </source>
</evidence>
<dbReference type="GO" id="GO:0006297">
    <property type="term" value="P:nucleotide-excision repair, DNA gap filling"/>
    <property type="evidence" value="ECO:0007669"/>
    <property type="project" value="TreeGrafter"/>
</dbReference>
<protein>
    <recommendedName>
        <fullName evidence="16">DNA polymerase delta catalytic subunit</fullName>
        <ecNumber evidence="3">2.7.7.7</ecNumber>
    </recommendedName>
</protein>
<evidence type="ECO:0000256" key="8">
    <source>
        <dbReference type="ARBA" id="ARBA00022722"/>
    </source>
</evidence>
<dbReference type="Gene3D" id="3.90.1600.10">
    <property type="entry name" value="Palm domain of DNA polymerase"/>
    <property type="match status" value="1"/>
</dbReference>
<dbReference type="InterPro" id="IPR042087">
    <property type="entry name" value="DNA_pol_B_thumb"/>
</dbReference>
<keyword evidence="20" id="KW-1185">Reference proteome</keyword>
<dbReference type="Pfam" id="PF14260">
    <property type="entry name" value="zf-C4pol"/>
    <property type="match status" value="1"/>
</dbReference>
<dbReference type="FunFam" id="1.10.287.690:FF:000001">
    <property type="entry name" value="DNA polymerase"/>
    <property type="match status" value="1"/>
</dbReference>
<comment type="similarity">
    <text evidence="2">Belongs to the DNA polymerase type-B family.</text>
</comment>
<evidence type="ECO:0000256" key="1">
    <source>
        <dbReference type="ARBA" id="ARBA00004123"/>
    </source>
</evidence>
<proteinExistence type="inferred from homology"/>
<dbReference type="InterPro" id="IPR025687">
    <property type="entry name" value="Znf-C4pol"/>
</dbReference>
<dbReference type="AlphaFoldDB" id="A0A914VFL1"/>
<keyword evidence="10" id="KW-0862">Zinc</keyword>
<dbReference type="GO" id="GO:0003887">
    <property type="term" value="F:DNA-directed DNA polymerase activity"/>
    <property type="evidence" value="ECO:0007669"/>
    <property type="project" value="UniProtKB-KW"/>
</dbReference>
<dbReference type="GO" id="GO:0008270">
    <property type="term" value="F:zinc ion binding"/>
    <property type="evidence" value="ECO:0007669"/>
    <property type="project" value="UniProtKB-KW"/>
</dbReference>
<keyword evidence="9" id="KW-0479">Metal-binding</keyword>
<keyword evidence="4" id="KW-0004">4Fe-4S</keyword>
<evidence type="ECO:0000313" key="20">
    <source>
        <dbReference type="Proteomes" id="UP000887566"/>
    </source>
</evidence>
<evidence type="ECO:0000256" key="14">
    <source>
        <dbReference type="ARBA" id="ARBA00023125"/>
    </source>
</evidence>
<organism evidence="20 21">
    <name type="scientific">Plectus sambesii</name>
    <dbReference type="NCBI Taxonomy" id="2011161"/>
    <lineage>
        <taxon>Eukaryota</taxon>
        <taxon>Metazoa</taxon>
        <taxon>Ecdysozoa</taxon>
        <taxon>Nematoda</taxon>
        <taxon>Chromadorea</taxon>
        <taxon>Plectida</taxon>
        <taxon>Plectina</taxon>
        <taxon>Plectoidea</taxon>
        <taxon>Plectidae</taxon>
        <taxon>Plectus</taxon>
    </lineage>
</organism>
<dbReference type="Proteomes" id="UP000887566">
    <property type="component" value="Unplaced"/>
</dbReference>
<feature type="domain" description="DNA-directed DNA polymerase family B multifunctional" evidence="18">
    <location>
        <begin position="10"/>
        <end position="348"/>
    </location>
</feature>
<keyword evidence="4" id="KW-0408">Iron</keyword>
<evidence type="ECO:0000256" key="5">
    <source>
        <dbReference type="ARBA" id="ARBA00022679"/>
    </source>
</evidence>
<dbReference type="Gene3D" id="1.10.132.60">
    <property type="entry name" value="DNA polymerase family B, C-terminal domain"/>
    <property type="match status" value="1"/>
</dbReference>
<accession>A0A914VFL1</accession>
<keyword evidence="12" id="KW-0269">Exonuclease</keyword>
<evidence type="ECO:0000256" key="10">
    <source>
        <dbReference type="ARBA" id="ARBA00022771"/>
    </source>
</evidence>
<comment type="subcellular location">
    <subcellularLocation>
        <location evidence="1">Nucleus</location>
    </subcellularLocation>
</comment>
<keyword evidence="11" id="KW-0378">Hydrolase</keyword>
<evidence type="ECO:0000256" key="15">
    <source>
        <dbReference type="ARBA" id="ARBA00023242"/>
    </source>
</evidence>
<dbReference type="Gene3D" id="1.10.287.690">
    <property type="entry name" value="Helix hairpin bin"/>
    <property type="match status" value="1"/>
</dbReference>
<dbReference type="PANTHER" id="PTHR10322">
    <property type="entry name" value="DNA POLYMERASE CATALYTIC SUBUNIT"/>
    <property type="match status" value="1"/>
</dbReference>
<reference evidence="21" key="1">
    <citation type="submission" date="2022-11" db="UniProtKB">
        <authorList>
            <consortium name="WormBaseParasite"/>
        </authorList>
    </citation>
    <scope>IDENTIFICATION</scope>
</reference>
<dbReference type="WBParaSite" id="PSAMB.scaffold1942size26520.g15627.t1">
    <property type="protein sequence ID" value="PSAMB.scaffold1942size26520.g15627.t1"/>
    <property type="gene ID" value="PSAMB.scaffold1942size26520.g15627"/>
</dbReference>
<feature type="domain" description="C4-type zinc-finger of DNA polymerase delta" evidence="19">
    <location>
        <begin position="386"/>
        <end position="456"/>
    </location>
</feature>
<dbReference type="PANTHER" id="PTHR10322:SF23">
    <property type="entry name" value="DNA POLYMERASE DELTA CATALYTIC SUBUNIT"/>
    <property type="match status" value="1"/>
</dbReference>
<evidence type="ECO:0000256" key="9">
    <source>
        <dbReference type="ARBA" id="ARBA00022723"/>
    </source>
</evidence>
<keyword evidence="10" id="KW-0863">Zinc-finger</keyword>
<keyword evidence="13" id="KW-0239">DNA-directed DNA polymerase</keyword>
<evidence type="ECO:0000256" key="7">
    <source>
        <dbReference type="ARBA" id="ARBA00022705"/>
    </source>
</evidence>
<dbReference type="GO" id="GO:0006287">
    <property type="term" value="P:base-excision repair, gap-filling"/>
    <property type="evidence" value="ECO:0007669"/>
    <property type="project" value="TreeGrafter"/>
</dbReference>
<dbReference type="FunFam" id="1.10.132.60:FF:000001">
    <property type="entry name" value="DNA polymerase"/>
    <property type="match status" value="1"/>
</dbReference>
<keyword evidence="5" id="KW-0808">Transferase</keyword>